<evidence type="ECO:0000313" key="2">
    <source>
        <dbReference type="EMBL" id="EGR34412.1"/>
    </source>
</evidence>
<dbReference type="GO" id="GO:0035303">
    <property type="term" value="P:regulation of dephosphorylation"/>
    <property type="evidence" value="ECO:0007669"/>
    <property type="project" value="TreeGrafter"/>
</dbReference>
<dbReference type="eggNOG" id="KOG2830">
    <property type="taxonomic scope" value="Eukaryota"/>
</dbReference>
<reference evidence="2 3" key="1">
    <citation type="submission" date="2011-07" db="EMBL/GenBank/DDBJ databases">
        <authorList>
            <person name="Coyne R."/>
            <person name="Brami D."/>
            <person name="Johnson J."/>
            <person name="Hostetler J."/>
            <person name="Hannick L."/>
            <person name="Clark T."/>
            <person name="Cassidy-Hanley D."/>
            <person name="Inman J."/>
        </authorList>
    </citation>
    <scope>NUCLEOTIDE SEQUENCE [LARGE SCALE GENOMIC DNA]</scope>
    <source>
        <strain evidence="2 3">G5</strain>
    </source>
</reference>
<dbReference type="GO" id="GO:0051721">
    <property type="term" value="F:protein phosphatase 2A binding"/>
    <property type="evidence" value="ECO:0007669"/>
    <property type="project" value="TreeGrafter"/>
</dbReference>
<feature type="region of interest" description="Disordered" evidence="1">
    <location>
        <begin position="293"/>
        <end position="346"/>
    </location>
</feature>
<keyword evidence="3" id="KW-1185">Reference proteome</keyword>
<gene>
    <name evidence="2" type="ORF">IMG5_012590</name>
</gene>
<dbReference type="PANTHER" id="PTHR10933">
    <property type="entry name" value="IMMUNOGLOBULIN-BINDING PROTEIN 1"/>
    <property type="match status" value="1"/>
</dbReference>
<accession>G0QK42</accession>
<dbReference type="GO" id="GO:0005829">
    <property type="term" value="C:cytosol"/>
    <property type="evidence" value="ECO:0007669"/>
    <property type="project" value="TreeGrafter"/>
</dbReference>
<dbReference type="InterPro" id="IPR007304">
    <property type="entry name" value="TAP46-like"/>
</dbReference>
<dbReference type="Proteomes" id="UP000008983">
    <property type="component" value="Unassembled WGS sequence"/>
</dbReference>
<dbReference type="OrthoDB" id="10261753at2759"/>
<protein>
    <submittedName>
        <fullName evidence="2">Protein phosphatase 2A regulatory B subunit, B56 family, putative</fullName>
    </submittedName>
</protein>
<name>G0QK42_ICHMU</name>
<dbReference type="OMA" id="EYELCEA"/>
<evidence type="ECO:0000256" key="1">
    <source>
        <dbReference type="SAM" id="MobiDB-lite"/>
    </source>
</evidence>
<dbReference type="InterPro" id="IPR038511">
    <property type="entry name" value="TAP42/TAP46-like_sf"/>
</dbReference>
<dbReference type="EMBL" id="GL983126">
    <property type="protein sequence ID" value="EGR34412.1"/>
    <property type="molecule type" value="Genomic_DNA"/>
</dbReference>
<dbReference type="RefSeq" id="XP_004039716.1">
    <property type="nucleotide sequence ID" value="XM_004039668.1"/>
</dbReference>
<dbReference type="Pfam" id="PF04177">
    <property type="entry name" value="TAP42"/>
    <property type="match status" value="1"/>
</dbReference>
<dbReference type="Gene3D" id="1.25.40.540">
    <property type="entry name" value="TAP42-like family"/>
    <property type="match status" value="1"/>
</dbReference>
<dbReference type="PANTHER" id="PTHR10933:SF9">
    <property type="entry name" value="IMMUNOGLOBULIN-BINDING PROTEIN 1"/>
    <property type="match status" value="1"/>
</dbReference>
<dbReference type="GeneID" id="14910605"/>
<dbReference type="GO" id="GO:0009966">
    <property type="term" value="P:regulation of signal transduction"/>
    <property type="evidence" value="ECO:0007669"/>
    <property type="project" value="InterPro"/>
</dbReference>
<feature type="compositionally biased region" description="Basic and acidic residues" evidence="1">
    <location>
        <begin position="293"/>
        <end position="340"/>
    </location>
</feature>
<proteinExistence type="predicted"/>
<organism evidence="2 3">
    <name type="scientific">Ichthyophthirius multifiliis</name>
    <name type="common">White spot disease agent</name>
    <name type="synonym">Ich</name>
    <dbReference type="NCBI Taxonomy" id="5932"/>
    <lineage>
        <taxon>Eukaryota</taxon>
        <taxon>Sar</taxon>
        <taxon>Alveolata</taxon>
        <taxon>Ciliophora</taxon>
        <taxon>Intramacronucleata</taxon>
        <taxon>Oligohymenophorea</taxon>
        <taxon>Hymenostomatida</taxon>
        <taxon>Ophryoglenina</taxon>
        <taxon>Ichthyophthirius</taxon>
    </lineage>
</organism>
<dbReference type="FunCoup" id="G0QK42">
    <property type="interactions" value="122"/>
</dbReference>
<dbReference type="STRING" id="857967.G0QK42"/>
<sequence length="346" mass="40475">MDQQSGEDTQLTPEQISEEFTKLQKRYFTYEEAGSDQGIVSYEGTISDFSKLQKQIISNSLFSANESLEEIQPENLKYLLLPFYMGQVYGKIIKERLNKLEFSQVYLSEYLKLLNHYDLVPKDLKKYWKNLSDDGNYSITRDEKIQSFKDQKALENKLNNLEKLNDEKDAKETIFIQMKICMYKAIDTLRSNIQEIEILQYKEAIEKDPKLKAEHEKQMSKPLPKPKMVQIAKPDEKSTPYMFDSKQGKYICDGCVQPGLRQELQRQVFTPGTTMPTVTLDQLADLEIANMKKQEEAQKQAEIQKKKQEDEDSDRDSAADQKQEEKRYWDDWKDENEKGAGNRFGK</sequence>
<dbReference type="AlphaFoldDB" id="G0QK42"/>
<evidence type="ECO:0000313" key="3">
    <source>
        <dbReference type="Proteomes" id="UP000008983"/>
    </source>
</evidence>
<dbReference type="InParanoid" id="G0QK42"/>